<evidence type="ECO:0000256" key="1">
    <source>
        <dbReference type="ARBA" id="ARBA00022741"/>
    </source>
</evidence>
<sequence>MNPTPTPDSRLEALRRWLDQHAGRLGLAPDSLAPVSGDASFRRYFRLQAAGGTLIAMDAPPPHEDCTPFVRIAGLLARGGLRVPDILAQDLDQGFLLLSDLGDRTFYDALRDGLDQDEAALQRHYRGALRALVALQRCPADGLPPYDEPRLLEELAVFPEWYLRTHLGYTPDAAADAALADIFRLLAQRAAAQPRVLVHRDFHSPNLMLGPDELDPAPGIIDFQDALDGPISYDIASLALDARTTWDEARQLDWAIRYWEYARTAGLPVPDDFARFHVDYEWMGLQRNLRILGVFARLSHRDGKHHYLDHMPRVQAYVRQVAGRYAVFRPLLRLLDQAERVPQADGYSF</sequence>
<dbReference type="InterPro" id="IPR002575">
    <property type="entry name" value="Aminoglycoside_PTrfase"/>
</dbReference>
<feature type="domain" description="Aminoglycoside phosphotransferase" evidence="3">
    <location>
        <begin position="32"/>
        <end position="265"/>
    </location>
</feature>
<reference evidence="4 5" key="1">
    <citation type="journal article" date="2019" name="Int. J. Syst. Evol. Microbiol.">
        <title>The Global Catalogue of Microorganisms (GCM) 10K type strain sequencing project: providing services to taxonomists for standard genome sequencing and annotation.</title>
        <authorList>
            <consortium name="The Broad Institute Genomics Platform"/>
            <consortium name="The Broad Institute Genome Sequencing Center for Infectious Disease"/>
            <person name="Wu L."/>
            <person name="Ma J."/>
        </authorList>
    </citation>
    <scope>NUCLEOTIDE SEQUENCE [LARGE SCALE GENOMIC DNA]</scope>
    <source>
        <strain evidence="4 5">JCM 16240</strain>
    </source>
</reference>
<protein>
    <submittedName>
        <fullName evidence="4">Phosphotransferase</fullName>
    </submittedName>
</protein>
<organism evidence="4 5">
    <name type="scientific">Castellaniella daejeonensis</name>
    <dbReference type="NCBI Taxonomy" id="659013"/>
    <lineage>
        <taxon>Bacteria</taxon>
        <taxon>Pseudomonadati</taxon>
        <taxon>Pseudomonadota</taxon>
        <taxon>Betaproteobacteria</taxon>
        <taxon>Burkholderiales</taxon>
        <taxon>Alcaligenaceae</taxon>
        <taxon>Castellaniella</taxon>
    </lineage>
</organism>
<evidence type="ECO:0000313" key="5">
    <source>
        <dbReference type="Proteomes" id="UP001501176"/>
    </source>
</evidence>
<proteinExistence type="predicted"/>
<dbReference type="PANTHER" id="PTHR33540">
    <property type="entry name" value="TRNA THREONYLCARBAMOYLADENOSINE BIOSYNTHESIS PROTEIN TSAE"/>
    <property type="match status" value="1"/>
</dbReference>
<evidence type="ECO:0000313" key="4">
    <source>
        <dbReference type="EMBL" id="GAA0215737.1"/>
    </source>
</evidence>
<dbReference type="Proteomes" id="UP001501176">
    <property type="component" value="Unassembled WGS sequence"/>
</dbReference>
<keyword evidence="2" id="KW-0067">ATP-binding</keyword>
<evidence type="ECO:0000256" key="2">
    <source>
        <dbReference type="ARBA" id="ARBA00022840"/>
    </source>
</evidence>
<dbReference type="Gene3D" id="3.30.200.20">
    <property type="entry name" value="Phosphorylase Kinase, domain 1"/>
    <property type="match status" value="1"/>
</dbReference>
<dbReference type="SUPFAM" id="SSF56112">
    <property type="entry name" value="Protein kinase-like (PK-like)"/>
    <property type="match status" value="1"/>
</dbReference>
<keyword evidence="5" id="KW-1185">Reference proteome</keyword>
<dbReference type="EMBL" id="BAAAFN010000004">
    <property type="protein sequence ID" value="GAA0215737.1"/>
    <property type="molecule type" value="Genomic_DNA"/>
</dbReference>
<gene>
    <name evidence="4" type="ORF">GCM10009125_00890</name>
</gene>
<dbReference type="PANTHER" id="PTHR33540:SF1">
    <property type="entry name" value="N-ACETYLMURAMATE_N-ACETYLGLUCOSAMINE KINASE"/>
    <property type="match status" value="1"/>
</dbReference>
<dbReference type="RefSeq" id="WP_343819518.1">
    <property type="nucleotide sequence ID" value="NZ_BAAAFN010000004.1"/>
</dbReference>
<name>A0ABN0T920_9BURK</name>
<accession>A0ABN0T920</accession>
<dbReference type="Pfam" id="PF01636">
    <property type="entry name" value="APH"/>
    <property type="match status" value="1"/>
</dbReference>
<evidence type="ECO:0000259" key="3">
    <source>
        <dbReference type="Pfam" id="PF01636"/>
    </source>
</evidence>
<dbReference type="Gene3D" id="3.90.1200.10">
    <property type="match status" value="1"/>
</dbReference>
<dbReference type="InterPro" id="IPR011009">
    <property type="entry name" value="Kinase-like_dom_sf"/>
</dbReference>
<keyword evidence="1" id="KW-0547">Nucleotide-binding</keyword>
<comment type="caution">
    <text evidence="4">The sequence shown here is derived from an EMBL/GenBank/DDBJ whole genome shotgun (WGS) entry which is preliminary data.</text>
</comment>